<feature type="transmembrane region" description="Helical" evidence="1">
    <location>
        <begin position="53"/>
        <end position="73"/>
    </location>
</feature>
<evidence type="ECO:0000313" key="3">
    <source>
        <dbReference type="Proteomes" id="UP000050454"/>
    </source>
</evidence>
<proteinExistence type="predicted"/>
<evidence type="ECO:0000256" key="1">
    <source>
        <dbReference type="SAM" id="Phobius"/>
    </source>
</evidence>
<keyword evidence="1" id="KW-1133">Transmembrane helix</keyword>
<dbReference type="EMBL" id="LGTQ01000006">
    <property type="protein sequence ID" value="KPM48475.1"/>
    <property type="molecule type" value="Genomic_DNA"/>
</dbReference>
<keyword evidence="1" id="KW-0472">Membrane</keyword>
<accession>A0A0P7BCW4</accession>
<dbReference type="RefSeq" id="WP_055146135.1">
    <property type="nucleotide sequence ID" value="NZ_JXSZ01000006.1"/>
</dbReference>
<feature type="transmembrane region" description="Helical" evidence="1">
    <location>
        <begin position="20"/>
        <end position="41"/>
    </location>
</feature>
<gene>
    <name evidence="2" type="ORF">AFM12_07540</name>
</gene>
<reference evidence="2 3" key="1">
    <citation type="submission" date="2015-07" db="EMBL/GenBank/DDBJ databases">
        <title>The draft genome sequence of Leadbetterella sp. JN14-9.</title>
        <authorList>
            <person name="Liu Y."/>
            <person name="Du J."/>
            <person name="Shao Z."/>
        </authorList>
    </citation>
    <scope>NUCLEOTIDE SEQUENCE [LARGE SCALE GENOMIC DNA]</scope>
    <source>
        <strain evidence="2 3">JN14-9</strain>
    </source>
</reference>
<comment type="caution">
    <text evidence="2">The sequence shown here is derived from an EMBL/GenBank/DDBJ whole genome shotgun (WGS) entry which is preliminary data.</text>
</comment>
<keyword evidence="3" id="KW-1185">Reference proteome</keyword>
<name>A0A0P7BCW4_9BACT</name>
<keyword evidence="1" id="KW-0812">Transmembrane</keyword>
<organism evidence="2 3">
    <name type="scientific">Jiulongibacter sediminis</name>
    <dbReference type="NCBI Taxonomy" id="1605367"/>
    <lineage>
        <taxon>Bacteria</taxon>
        <taxon>Pseudomonadati</taxon>
        <taxon>Bacteroidota</taxon>
        <taxon>Cytophagia</taxon>
        <taxon>Cytophagales</taxon>
        <taxon>Leadbetterellaceae</taxon>
        <taxon>Jiulongibacter</taxon>
    </lineage>
</organism>
<sequence>MEGKAPIIKPEGMTIAKAWLLFLLLLVVYFISGIVAGYMMAEENKVDMTLTMAVVTLVGVIVISAVGLFINKWELPRFNGLKSTNLLYGITVGIIIRYISSIVEEVPLGLLDMELLHEFAQLDYLLIIYRVWGSFSCRLGL</sequence>
<dbReference type="AlphaFoldDB" id="A0A0P7BCW4"/>
<protein>
    <submittedName>
        <fullName evidence="2">Uncharacterized protein</fullName>
    </submittedName>
</protein>
<dbReference type="STRING" id="1605367.AFM12_07540"/>
<feature type="transmembrane region" description="Helical" evidence="1">
    <location>
        <begin position="85"/>
        <end position="103"/>
    </location>
</feature>
<evidence type="ECO:0000313" key="2">
    <source>
        <dbReference type="EMBL" id="KPM48475.1"/>
    </source>
</evidence>
<dbReference type="Proteomes" id="UP000050454">
    <property type="component" value="Unassembled WGS sequence"/>
</dbReference>